<feature type="domain" description="Zinc finger PHD-type" evidence="5">
    <location>
        <begin position="475"/>
        <end position="543"/>
    </location>
</feature>
<dbReference type="PANTHER" id="PTHR32410">
    <property type="entry name" value="CYSTEINE/HISTIDINE-RICH C1 DOMAIN FAMILY PROTEIN"/>
    <property type="match status" value="1"/>
</dbReference>
<dbReference type="AlphaFoldDB" id="A0ABD1G317"/>
<dbReference type="InterPro" id="IPR004146">
    <property type="entry name" value="DC1"/>
</dbReference>
<dbReference type="InterPro" id="IPR046349">
    <property type="entry name" value="C1-like_sf"/>
</dbReference>
<comment type="caution">
    <text evidence="6">The sequence shown here is derived from an EMBL/GenBank/DDBJ whole genome shotgun (WGS) entry which is preliminary data.</text>
</comment>
<feature type="domain" description="Zinc finger PHD-type" evidence="5">
    <location>
        <begin position="28"/>
        <end position="93"/>
    </location>
</feature>
<sequence length="649" mass="75520">MEGEKREMVDHWSHEHPLTLVETCEKNYCYGCERPFSSGEQAYGCSIDGCEYSELLHEECAEMAREIRHPLHHSQHILIQQNPKDLISCDICECFIWSIGYKCTSSECGFEMHLRCAHDSEVVDATTTRDDEQMCAIIRHPSHPKHDLKLWRRRCSFKCDACGSMRGGSSYTCTNEACQYWIHERCASLPQNITREDHHHTLSLSFYVPSEYLRFDYKCDVCSISLRLKYWIYHCQLCRYIVHIHCAFNKTPRITDASASTSTGKDVIHLPTNVAEEIITPFVMRKRRGRTFIPPIIPQDDELVNVKYKFRHHQHRLTLVSFSPHHHQNQEEEEDEEDEENYGVRSELICDGCITPISSSTSKYYYMSCSKCKYNLHLPCFHLPPRLSSLPLHYHRRRDHHQLLLQSFDKHQPWECQRCSVCKYKSNGLFYACRECDFKVDIKCAAMPDIIHHAAHPQHLLKHGAHLDTGSRHLSCAAGCGDGIYLYDFYGCRSGSCDFVVHVKCAVLPASVSSRRWDKHHPLLLTYDATLNHPGDFYCDQCETQMNPKSWMYHCRACDLSFHPLCFHTTSGKYRNIKLGQEYVNDATHPHPLTFQLLTTKRRCNICCWNEHERRGFYCASCNFFICLKYCGEEMIENGDMTAVEPCLE</sequence>
<name>A0ABD1G317_SALDI</name>
<protein>
    <recommendedName>
        <fullName evidence="5">Zinc finger PHD-type domain-containing protein</fullName>
    </recommendedName>
</protein>
<evidence type="ECO:0000313" key="6">
    <source>
        <dbReference type="EMBL" id="KAL1538115.1"/>
    </source>
</evidence>
<accession>A0ABD1G317</accession>
<keyword evidence="2" id="KW-0677">Repeat</keyword>
<dbReference type="EMBL" id="JBEAFC010000010">
    <property type="protein sequence ID" value="KAL1538115.1"/>
    <property type="molecule type" value="Genomic_DNA"/>
</dbReference>
<dbReference type="PANTHER" id="PTHR32410:SF216">
    <property type="entry name" value="PHORBOL-ESTER_DAG-TYPE DOMAIN-CONTAINING PROTEIN"/>
    <property type="match status" value="1"/>
</dbReference>
<evidence type="ECO:0000313" key="7">
    <source>
        <dbReference type="Proteomes" id="UP001567538"/>
    </source>
</evidence>
<organism evidence="6 7">
    <name type="scientific">Salvia divinorum</name>
    <name type="common">Maria pastora</name>
    <name type="synonym">Diviner's sage</name>
    <dbReference type="NCBI Taxonomy" id="28513"/>
    <lineage>
        <taxon>Eukaryota</taxon>
        <taxon>Viridiplantae</taxon>
        <taxon>Streptophyta</taxon>
        <taxon>Embryophyta</taxon>
        <taxon>Tracheophyta</taxon>
        <taxon>Spermatophyta</taxon>
        <taxon>Magnoliopsida</taxon>
        <taxon>eudicotyledons</taxon>
        <taxon>Gunneridae</taxon>
        <taxon>Pentapetalae</taxon>
        <taxon>asterids</taxon>
        <taxon>lamiids</taxon>
        <taxon>Lamiales</taxon>
        <taxon>Lamiaceae</taxon>
        <taxon>Nepetoideae</taxon>
        <taxon>Mentheae</taxon>
        <taxon>Salviinae</taxon>
        <taxon>Salvia</taxon>
        <taxon>Salvia subgen. Calosphace</taxon>
    </lineage>
</organism>
<evidence type="ECO:0000256" key="4">
    <source>
        <dbReference type="ARBA" id="ARBA00022833"/>
    </source>
</evidence>
<dbReference type="GO" id="GO:0008270">
    <property type="term" value="F:zinc ion binding"/>
    <property type="evidence" value="ECO:0007669"/>
    <property type="project" value="UniProtKB-KW"/>
</dbReference>
<dbReference type="Proteomes" id="UP001567538">
    <property type="component" value="Unassembled WGS sequence"/>
</dbReference>
<keyword evidence="4" id="KW-0862">Zinc</keyword>
<evidence type="ECO:0000256" key="2">
    <source>
        <dbReference type="ARBA" id="ARBA00022737"/>
    </source>
</evidence>
<feature type="domain" description="Zinc finger PHD-type" evidence="5">
    <location>
        <begin position="158"/>
        <end position="223"/>
    </location>
</feature>
<dbReference type="SMART" id="SM00249">
    <property type="entry name" value="PHD"/>
    <property type="match status" value="4"/>
</dbReference>
<gene>
    <name evidence="6" type="ORF">AAHA92_26897</name>
</gene>
<feature type="domain" description="Zinc finger PHD-type" evidence="5">
    <location>
        <begin position="349"/>
        <end position="420"/>
    </location>
</feature>
<dbReference type="SUPFAM" id="SSF57889">
    <property type="entry name" value="Cysteine-rich domain"/>
    <property type="match status" value="4"/>
</dbReference>
<keyword evidence="1" id="KW-0479">Metal-binding</keyword>
<evidence type="ECO:0000259" key="5">
    <source>
        <dbReference type="SMART" id="SM00249"/>
    </source>
</evidence>
<evidence type="ECO:0000256" key="3">
    <source>
        <dbReference type="ARBA" id="ARBA00022771"/>
    </source>
</evidence>
<evidence type="ECO:0000256" key="1">
    <source>
        <dbReference type="ARBA" id="ARBA00022723"/>
    </source>
</evidence>
<dbReference type="InterPro" id="IPR053192">
    <property type="entry name" value="Vacuole_Formation_Reg"/>
</dbReference>
<keyword evidence="7" id="KW-1185">Reference proteome</keyword>
<reference evidence="6 7" key="1">
    <citation type="submission" date="2024-06" db="EMBL/GenBank/DDBJ databases">
        <title>A chromosome level genome sequence of Diviner's sage (Salvia divinorum).</title>
        <authorList>
            <person name="Ford S.A."/>
            <person name="Ro D.-K."/>
            <person name="Ness R.W."/>
            <person name="Phillips M.A."/>
        </authorList>
    </citation>
    <scope>NUCLEOTIDE SEQUENCE [LARGE SCALE GENOMIC DNA]</scope>
    <source>
        <strain evidence="6">SAF-2024a</strain>
        <tissue evidence="6">Leaf</tissue>
    </source>
</reference>
<dbReference type="Pfam" id="PF03107">
    <property type="entry name" value="C1_2"/>
    <property type="match status" value="5"/>
</dbReference>
<dbReference type="InterPro" id="IPR001965">
    <property type="entry name" value="Znf_PHD"/>
</dbReference>
<proteinExistence type="predicted"/>
<keyword evidence="3" id="KW-0863">Zinc-finger</keyword>